<comment type="caution">
    <text evidence="1">The sequence shown here is derived from an EMBL/GenBank/DDBJ whole genome shotgun (WGS) entry which is preliminary data.</text>
</comment>
<keyword evidence="2" id="KW-1185">Reference proteome</keyword>
<name>A0A371GDQ0_MUCPR</name>
<dbReference type="Proteomes" id="UP000257109">
    <property type="component" value="Unassembled WGS sequence"/>
</dbReference>
<gene>
    <name evidence="1" type="ORF">CR513_29760</name>
</gene>
<organism evidence="1 2">
    <name type="scientific">Mucuna pruriens</name>
    <name type="common">Velvet bean</name>
    <name type="synonym">Dolichos pruriens</name>
    <dbReference type="NCBI Taxonomy" id="157652"/>
    <lineage>
        <taxon>Eukaryota</taxon>
        <taxon>Viridiplantae</taxon>
        <taxon>Streptophyta</taxon>
        <taxon>Embryophyta</taxon>
        <taxon>Tracheophyta</taxon>
        <taxon>Spermatophyta</taxon>
        <taxon>Magnoliopsida</taxon>
        <taxon>eudicotyledons</taxon>
        <taxon>Gunneridae</taxon>
        <taxon>Pentapetalae</taxon>
        <taxon>rosids</taxon>
        <taxon>fabids</taxon>
        <taxon>Fabales</taxon>
        <taxon>Fabaceae</taxon>
        <taxon>Papilionoideae</taxon>
        <taxon>50 kb inversion clade</taxon>
        <taxon>NPAAA clade</taxon>
        <taxon>indigoferoid/millettioid clade</taxon>
        <taxon>Phaseoleae</taxon>
        <taxon>Mucuna</taxon>
    </lineage>
</organism>
<evidence type="ECO:0000313" key="1">
    <source>
        <dbReference type="EMBL" id="RDX88626.1"/>
    </source>
</evidence>
<reference evidence="1" key="1">
    <citation type="submission" date="2018-05" db="EMBL/GenBank/DDBJ databases">
        <title>Draft genome of Mucuna pruriens seed.</title>
        <authorList>
            <person name="Nnadi N.E."/>
            <person name="Vos R."/>
            <person name="Hasami M.H."/>
            <person name="Devisetty U.K."/>
            <person name="Aguiy J.C."/>
        </authorList>
    </citation>
    <scope>NUCLEOTIDE SEQUENCE [LARGE SCALE GENOMIC DNA]</scope>
    <source>
        <strain evidence="1">JCA_2017</strain>
    </source>
</reference>
<dbReference type="OrthoDB" id="1414623at2759"/>
<dbReference type="EMBL" id="QJKJ01005891">
    <property type="protein sequence ID" value="RDX88626.1"/>
    <property type="molecule type" value="Genomic_DNA"/>
</dbReference>
<accession>A0A371GDQ0</accession>
<dbReference type="AlphaFoldDB" id="A0A371GDQ0"/>
<feature type="non-terminal residue" evidence="1">
    <location>
        <position position="1"/>
    </location>
</feature>
<protein>
    <submittedName>
        <fullName evidence="1">Uncharacterized protein</fullName>
    </submittedName>
</protein>
<evidence type="ECO:0000313" key="2">
    <source>
        <dbReference type="Proteomes" id="UP000257109"/>
    </source>
</evidence>
<proteinExistence type="predicted"/>
<sequence>MSFTSRSIDKDLNAFWTLIATSTIEAEFVSYFEATSHDIWLKSFIFDIWLKSFIFELRVVVSISKLLKL</sequence>